<feature type="domain" description="DUF7053" evidence="2">
    <location>
        <begin position="2"/>
        <end position="171"/>
    </location>
</feature>
<evidence type="ECO:0000313" key="4">
    <source>
        <dbReference type="Proteomes" id="UP000002499"/>
    </source>
</evidence>
<dbReference type="PANTHER" id="PTHR38117">
    <property type="entry name" value="NACHT AND WD40 DOMAIN PROTEIN"/>
    <property type="match status" value="1"/>
</dbReference>
<name>E9DUJ1_METAQ</name>
<dbReference type="Pfam" id="PF23155">
    <property type="entry name" value="DUF7053"/>
    <property type="match status" value="1"/>
</dbReference>
<sequence>MSKRTIFTTVTPLPLGLTRDVAVAFLHDHLQMIDLNPLIKDRHRIPPPRHAPDEEVSCVWYSLTDRVSYLPGGLASSDVTYTAAFHDLPRGIQTHCYAPMGVETRSKWSIGGSMPGEPLEPVELGLGAPTTGLYLREDVDLRCNILMARFVKKTIKKSHSTLVDRLHDLAKTQTSSDSSTATLQQHRDVQTTLPGFSWQRDDHIQGHSRNVSSPALTSGTNPFNDRPLPPTPPAELYDQKPLPSYHPVGRREPRAAELQ</sequence>
<evidence type="ECO:0000313" key="3">
    <source>
        <dbReference type="EMBL" id="EFY92653.1"/>
    </source>
</evidence>
<dbReference type="InterPro" id="IPR055481">
    <property type="entry name" value="DUF7053"/>
</dbReference>
<dbReference type="InParanoid" id="E9DUJ1"/>
<feature type="compositionally biased region" description="Basic and acidic residues" evidence="1">
    <location>
        <begin position="249"/>
        <end position="259"/>
    </location>
</feature>
<reference evidence="3 4" key="1">
    <citation type="journal article" date="2011" name="PLoS Genet.">
        <title>Genome sequencing and comparative transcriptomics of the model entomopathogenic fungi Metarhizium anisopliae and M. acridum.</title>
        <authorList>
            <person name="Gao Q."/>
            <person name="Jin K."/>
            <person name="Ying S.H."/>
            <person name="Zhang Y."/>
            <person name="Xiao G."/>
            <person name="Shang Y."/>
            <person name="Duan Z."/>
            <person name="Hu X."/>
            <person name="Xie X.Q."/>
            <person name="Zhou G."/>
            <person name="Peng G."/>
            <person name="Luo Z."/>
            <person name="Huang W."/>
            <person name="Wang B."/>
            <person name="Fang W."/>
            <person name="Wang S."/>
            <person name="Zhong Y."/>
            <person name="Ma L.J."/>
            <person name="St Leger R.J."/>
            <person name="Zhao G.P."/>
            <person name="Pei Y."/>
            <person name="Feng M.G."/>
            <person name="Xia Y."/>
            <person name="Wang C."/>
        </authorList>
    </citation>
    <scope>NUCLEOTIDE SEQUENCE [LARGE SCALE GENOMIC DNA]</scope>
    <source>
        <strain evidence="3 4">CQMa 102</strain>
    </source>
</reference>
<gene>
    <name evidence="3" type="ORF">MAC_01289</name>
</gene>
<dbReference type="OrthoDB" id="3246050at2759"/>
<protein>
    <recommendedName>
        <fullName evidence="2">DUF7053 domain-containing protein</fullName>
    </recommendedName>
</protein>
<evidence type="ECO:0000256" key="1">
    <source>
        <dbReference type="SAM" id="MobiDB-lite"/>
    </source>
</evidence>
<dbReference type="PANTHER" id="PTHR38117:SF2">
    <property type="entry name" value="NACHT AND WD40 DOMAIN PROTEIN"/>
    <property type="match status" value="1"/>
</dbReference>
<feature type="compositionally biased region" description="Polar residues" evidence="1">
    <location>
        <begin position="207"/>
        <end position="223"/>
    </location>
</feature>
<dbReference type="Proteomes" id="UP000002499">
    <property type="component" value="Unassembled WGS sequence"/>
</dbReference>
<dbReference type="AlphaFoldDB" id="E9DUJ1"/>
<dbReference type="GeneID" id="19245600"/>
<dbReference type="STRING" id="655827.E9DUJ1"/>
<keyword evidence="4" id="KW-1185">Reference proteome</keyword>
<dbReference type="OMA" id="QTHCHAP"/>
<accession>E9DUJ1</accession>
<evidence type="ECO:0000259" key="2">
    <source>
        <dbReference type="Pfam" id="PF23155"/>
    </source>
</evidence>
<feature type="region of interest" description="Disordered" evidence="1">
    <location>
        <begin position="198"/>
        <end position="259"/>
    </location>
</feature>
<proteinExistence type="predicted"/>
<dbReference type="eggNOG" id="ENOG502S0IF">
    <property type="taxonomic scope" value="Eukaryota"/>
</dbReference>
<dbReference type="KEGG" id="maw:19245600"/>
<organism evidence="4">
    <name type="scientific">Metarhizium acridum (strain CQMa 102)</name>
    <dbReference type="NCBI Taxonomy" id="655827"/>
    <lineage>
        <taxon>Eukaryota</taxon>
        <taxon>Fungi</taxon>
        <taxon>Dikarya</taxon>
        <taxon>Ascomycota</taxon>
        <taxon>Pezizomycotina</taxon>
        <taxon>Sordariomycetes</taxon>
        <taxon>Hypocreomycetidae</taxon>
        <taxon>Hypocreales</taxon>
        <taxon>Clavicipitaceae</taxon>
        <taxon>Metarhizium</taxon>
    </lineage>
</organism>
<dbReference type="EMBL" id="GL698474">
    <property type="protein sequence ID" value="EFY92653.1"/>
    <property type="molecule type" value="Genomic_DNA"/>
</dbReference>
<dbReference type="HOGENOM" id="CLU_028035_3_1_1"/>